<accession>A0ABN9WRF6</accession>
<dbReference type="PROSITE" id="PS00299">
    <property type="entry name" value="UBIQUITIN_1"/>
    <property type="match status" value="1"/>
</dbReference>
<dbReference type="InterPro" id="IPR002553">
    <property type="entry name" value="Clathrin/coatomer_adapt-like_N"/>
</dbReference>
<evidence type="ECO:0000313" key="3">
    <source>
        <dbReference type="Proteomes" id="UP001189429"/>
    </source>
</evidence>
<dbReference type="InterPro" id="IPR011989">
    <property type="entry name" value="ARM-like"/>
</dbReference>
<dbReference type="Proteomes" id="UP001189429">
    <property type="component" value="Unassembled WGS sequence"/>
</dbReference>
<dbReference type="InterPro" id="IPR004155">
    <property type="entry name" value="PBS_lyase_HEAT"/>
</dbReference>
<sequence>MISSAVPDAEEAPGTVHIVVYKVAGGSVEVRLDSYGMVSDLKMRIAEILKVPPACQKLIVGGLILNDADVVSTYYHTSNPVLVVSLIITLDEVTKSLEHFDHERREKALLVLADLGLQGGLSSMTAVLGHLQDIHSSIRRAALHALPKVVPKGNVSAIQALKPLLLDPVVCVRCKALETYAKLALTVPWDALVPEELRTCLHDNEFVVRSAALETLGRLASKGHSESLQLATECLRDTHASVRRAAVKVLTAVAERGDEQTIETVISLIERSSSGLKCAAMEALAAIAEKGDERAVLLICGFLQDQQGLVRLTAAKVLTKIAAAGDARVLSLQTAGLQQTLTIADAVSRRIELEQRYYRTMSKISEGVSDQTINWNG</sequence>
<organism evidence="2 3">
    <name type="scientific">Prorocentrum cordatum</name>
    <dbReference type="NCBI Taxonomy" id="2364126"/>
    <lineage>
        <taxon>Eukaryota</taxon>
        <taxon>Sar</taxon>
        <taxon>Alveolata</taxon>
        <taxon>Dinophyceae</taxon>
        <taxon>Prorocentrales</taxon>
        <taxon>Prorocentraceae</taxon>
        <taxon>Prorocentrum</taxon>
    </lineage>
</organism>
<dbReference type="InterPro" id="IPR019954">
    <property type="entry name" value="Ubiquitin_CS"/>
</dbReference>
<reference evidence="2" key="1">
    <citation type="submission" date="2023-10" db="EMBL/GenBank/DDBJ databases">
        <authorList>
            <person name="Chen Y."/>
            <person name="Shah S."/>
            <person name="Dougan E. K."/>
            <person name="Thang M."/>
            <person name="Chan C."/>
        </authorList>
    </citation>
    <scope>NUCLEOTIDE SEQUENCE [LARGE SCALE GENOMIC DNA]</scope>
</reference>
<dbReference type="Gene3D" id="3.10.20.90">
    <property type="entry name" value="Phosphatidylinositol 3-kinase Catalytic Subunit, Chain A, domain 1"/>
    <property type="match status" value="1"/>
</dbReference>
<proteinExistence type="predicted"/>
<dbReference type="Pfam" id="PF01602">
    <property type="entry name" value="Adaptin_N"/>
    <property type="match status" value="1"/>
</dbReference>
<dbReference type="Gene3D" id="1.25.10.10">
    <property type="entry name" value="Leucine-rich Repeat Variant"/>
    <property type="match status" value="2"/>
</dbReference>
<dbReference type="PANTHER" id="PTHR12697:SF5">
    <property type="entry name" value="DEOXYHYPUSINE HYDROXYLASE"/>
    <property type="match status" value="1"/>
</dbReference>
<dbReference type="SMART" id="SM00567">
    <property type="entry name" value="EZ_HEAT"/>
    <property type="match status" value="5"/>
</dbReference>
<comment type="caution">
    <text evidence="2">The sequence shown here is derived from an EMBL/GenBank/DDBJ whole genome shotgun (WGS) entry which is preliminary data.</text>
</comment>
<protein>
    <recommendedName>
        <fullName evidence="1">Ubiquitin-like domain-containing protein</fullName>
    </recommendedName>
</protein>
<dbReference type="InterPro" id="IPR016024">
    <property type="entry name" value="ARM-type_fold"/>
</dbReference>
<feature type="domain" description="Ubiquitin-like" evidence="1">
    <location>
        <begin position="16"/>
        <end position="74"/>
    </location>
</feature>
<dbReference type="Pfam" id="PF00240">
    <property type="entry name" value="ubiquitin"/>
    <property type="match status" value="1"/>
</dbReference>
<evidence type="ECO:0000313" key="2">
    <source>
        <dbReference type="EMBL" id="CAK0887785.1"/>
    </source>
</evidence>
<dbReference type="PROSITE" id="PS50053">
    <property type="entry name" value="UBIQUITIN_2"/>
    <property type="match status" value="1"/>
</dbReference>
<keyword evidence="3" id="KW-1185">Reference proteome</keyword>
<dbReference type="CDD" id="cd17039">
    <property type="entry name" value="Ubl_ubiquitin_like"/>
    <property type="match status" value="1"/>
</dbReference>
<dbReference type="InterPro" id="IPR034085">
    <property type="entry name" value="TOG"/>
</dbReference>
<dbReference type="InterPro" id="IPR000626">
    <property type="entry name" value="Ubiquitin-like_dom"/>
</dbReference>
<dbReference type="PANTHER" id="PTHR12697">
    <property type="entry name" value="PBS LYASE HEAT-LIKE PROTEIN"/>
    <property type="match status" value="1"/>
</dbReference>
<dbReference type="InterPro" id="IPR029071">
    <property type="entry name" value="Ubiquitin-like_domsf"/>
</dbReference>
<dbReference type="SUPFAM" id="SSF54236">
    <property type="entry name" value="Ubiquitin-like"/>
    <property type="match status" value="1"/>
</dbReference>
<dbReference type="SMART" id="SM01349">
    <property type="entry name" value="TOG"/>
    <property type="match status" value="1"/>
</dbReference>
<gene>
    <name evidence="2" type="ORF">PCOR1329_LOCUS68751</name>
</gene>
<dbReference type="EMBL" id="CAUYUJ010018985">
    <property type="protein sequence ID" value="CAK0887785.1"/>
    <property type="molecule type" value="Genomic_DNA"/>
</dbReference>
<evidence type="ECO:0000259" key="1">
    <source>
        <dbReference type="PROSITE" id="PS50053"/>
    </source>
</evidence>
<dbReference type="SUPFAM" id="SSF48371">
    <property type="entry name" value="ARM repeat"/>
    <property type="match status" value="1"/>
</dbReference>
<name>A0ABN9WRF6_9DINO</name>